<dbReference type="InterPro" id="IPR003718">
    <property type="entry name" value="OsmC/Ohr_fam"/>
</dbReference>
<dbReference type="AlphaFoldDB" id="A0A845AG41"/>
<dbReference type="InterPro" id="IPR029058">
    <property type="entry name" value="AB_hydrolase_fold"/>
</dbReference>
<keyword evidence="2" id="KW-0378">Hydrolase</keyword>
<dbReference type="RefSeq" id="WP_160752736.1">
    <property type="nucleotide sequence ID" value="NZ_WTYA01000004.1"/>
</dbReference>
<evidence type="ECO:0000259" key="1">
    <source>
        <dbReference type="Pfam" id="PF12146"/>
    </source>
</evidence>
<dbReference type="Gene3D" id="3.30.300.20">
    <property type="match status" value="1"/>
</dbReference>
<sequence>MPTENVSIPTSRGYQLAGSLELPVGAVRGAAVYAHCFTCTKQSRAAVEIARELAREGIATLRFDFTGLGGSGGDFGQAGFASDIEDLVESVRFLCGRYGNGLLLVGHSLGGAAVLAAAGMMSPGRIAAIATIGAPAEIPHVLGSIKGDLSAIERDGEGEVVIGGQRYNISREFLQKTAEIDLLGEVGKLHVPLLICHSPTDETVSVENAAKLFGAAKHPKSFLSLAGADHLLLDPHDADFAAGMIAQWAGRYLPMSGTVAAPAEGVVVASGEGRFGTEVRTTSHTFVADEPTNVGGNNAGPTPYDLLLSALGTCTAMTIKMYAERKNWPLDHVGVALRHERDHRNHPVAGDHFEAMDAGARIEALYRRITLSGDGLTSEHREGLLSVADKCPVHRTLTGELHIHTELASGIGDETDPQ</sequence>
<keyword evidence="3" id="KW-1185">Reference proteome</keyword>
<evidence type="ECO:0000313" key="2">
    <source>
        <dbReference type="EMBL" id="MXP28427.1"/>
    </source>
</evidence>
<name>A0A845AG41_9SPHN</name>
<dbReference type="PANTHER" id="PTHR39624">
    <property type="entry name" value="PROTEIN INVOLVED IN RIMO-MEDIATED BETA-METHYLTHIOLATION OF RIBOSOMAL PROTEIN S12 YCAO"/>
    <property type="match status" value="1"/>
</dbReference>
<proteinExistence type="predicted"/>
<dbReference type="Gene3D" id="3.40.50.1820">
    <property type="entry name" value="alpha/beta hydrolase"/>
    <property type="match status" value="1"/>
</dbReference>
<dbReference type="InterPro" id="IPR022742">
    <property type="entry name" value="Hydrolase_4"/>
</dbReference>
<dbReference type="PANTHER" id="PTHR39624:SF2">
    <property type="entry name" value="OSMC-LIKE PROTEIN"/>
    <property type="match status" value="1"/>
</dbReference>
<evidence type="ECO:0000313" key="3">
    <source>
        <dbReference type="Proteomes" id="UP000439780"/>
    </source>
</evidence>
<comment type="caution">
    <text evidence="2">The sequence shown here is derived from an EMBL/GenBank/DDBJ whole genome shotgun (WGS) entry which is preliminary data.</text>
</comment>
<dbReference type="InterPro" id="IPR015946">
    <property type="entry name" value="KH_dom-like_a/b"/>
</dbReference>
<dbReference type="OrthoDB" id="9789573at2"/>
<dbReference type="InterPro" id="IPR036102">
    <property type="entry name" value="OsmC/Ohrsf"/>
</dbReference>
<accession>A0A845AG41</accession>
<organism evidence="2 3">
    <name type="scientific">Qipengyuania algicida</name>
    <dbReference type="NCBI Taxonomy" id="1836209"/>
    <lineage>
        <taxon>Bacteria</taxon>
        <taxon>Pseudomonadati</taxon>
        <taxon>Pseudomonadota</taxon>
        <taxon>Alphaproteobacteria</taxon>
        <taxon>Sphingomonadales</taxon>
        <taxon>Erythrobacteraceae</taxon>
        <taxon>Qipengyuania</taxon>
    </lineage>
</organism>
<reference evidence="2 3" key="1">
    <citation type="submission" date="2019-12" db="EMBL/GenBank/DDBJ databases">
        <title>Genomic-based taxomic classification of the family Erythrobacteraceae.</title>
        <authorList>
            <person name="Xu L."/>
        </authorList>
    </citation>
    <scope>NUCLEOTIDE SEQUENCE [LARGE SCALE GENOMIC DNA]</scope>
    <source>
        <strain evidence="2 3">KEMB 9005-328</strain>
    </source>
</reference>
<protein>
    <submittedName>
        <fullName evidence="2">Alpha/beta fold hydrolase</fullName>
    </submittedName>
</protein>
<gene>
    <name evidence="2" type="ORF">GRI58_06275</name>
</gene>
<dbReference type="GO" id="GO:0016787">
    <property type="term" value="F:hydrolase activity"/>
    <property type="evidence" value="ECO:0007669"/>
    <property type="project" value="UniProtKB-KW"/>
</dbReference>
<dbReference type="Pfam" id="PF02566">
    <property type="entry name" value="OsmC"/>
    <property type="match status" value="1"/>
</dbReference>
<dbReference type="SUPFAM" id="SSF82784">
    <property type="entry name" value="OsmC-like"/>
    <property type="match status" value="1"/>
</dbReference>
<dbReference type="EMBL" id="WTYA01000004">
    <property type="protein sequence ID" value="MXP28427.1"/>
    <property type="molecule type" value="Genomic_DNA"/>
</dbReference>
<dbReference type="SUPFAM" id="SSF53474">
    <property type="entry name" value="alpha/beta-Hydrolases"/>
    <property type="match status" value="1"/>
</dbReference>
<dbReference type="Pfam" id="PF12146">
    <property type="entry name" value="Hydrolase_4"/>
    <property type="match status" value="1"/>
</dbReference>
<dbReference type="Proteomes" id="UP000439780">
    <property type="component" value="Unassembled WGS sequence"/>
</dbReference>
<feature type="domain" description="Serine aminopeptidase S33" evidence="1">
    <location>
        <begin position="42"/>
        <end position="138"/>
    </location>
</feature>